<feature type="transmembrane region" description="Helical" evidence="1">
    <location>
        <begin position="451"/>
        <end position="474"/>
    </location>
</feature>
<feature type="transmembrane region" description="Helical" evidence="1">
    <location>
        <begin position="741"/>
        <end position="760"/>
    </location>
</feature>
<feature type="transmembrane region" description="Helical" evidence="1">
    <location>
        <begin position="527"/>
        <end position="547"/>
    </location>
</feature>
<dbReference type="InterPro" id="IPR019402">
    <property type="entry name" value="CWH43_N"/>
</dbReference>
<dbReference type="EMBL" id="JBFXLR010000013">
    <property type="protein sequence ID" value="KAL2853504.1"/>
    <property type="molecule type" value="Genomic_DNA"/>
</dbReference>
<dbReference type="Gene3D" id="3.90.550.10">
    <property type="entry name" value="Spore Coat Polysaccharide Biosynthesis Protein SpsA, Chain A"/>
    <property type="match status" value="1"/>
</dbReference>
<proteinExistence type="predicted"/>
<dbReference type="InterPro" id="IPR029044">
    <property type="entry name" value="Nucleotide-diphossugar_trans"/>
</dbReference>
<feature type="transmembrane region" description="Helical" evidence="1">
    <location>
        <begin position="53"/>
        <end position="71"/>
    </location>
</feature>
<dbReference type="SUPFAM" id="SSF53448">
    <property type="entry name" value="Nucleotide-diphospho-sugar transferases"/>
    <property type="match status" value="1"/>
</dbReference>
<dbReference type="Pfam" id="PF13632">
    <property type="entry name" value="Glyco_trans_2_3"/>
    <property type="match status" value="1"/>
</dbReference>
<feature type="transmembrane region" description="Helical" evidence="1">
    <location>
        <begin position="637"/>
        <end position="661"/>
    </location>
</feature>
<feature type="signal peptide" evidence="2">
    <location>
        <begin position="1"/>
        <end position="29"/>
    </location>
</feature>
<evidence type="ECO:0000256" key="1">
    <source>
        <dbReference type="SAM" id="Phobius"/>
    </source>
</evidence>
<comment type="caution">
    <text evidence="5">The sequence shown here is derived from an EMBL/GenBank/DDBJ whole genome shotgun (WGS) entry which is preliminary data.</text>
</comment>
<sequence length="791" mass="89399">MFLRWITRCLPGLNIIGLVVLLLVLSCQSSDHESEQDSRHGWAQLMRLSWLSQFFVAYNLIINVEIIWFVLRTSLALRNSTRHVGDIISRRTPHSSDQGFARKAGESDMIHAIVIPNYKEDTEMLRATLATLARHPRARSQYEVYLAMEQKEAESEHKAAALIQEFQSFFCDIQATFHPENVPGEASGKGANENFAVRRIRAIHRGDPNVVVTIMDADTLLWEDYFTEICRIHHQHGHHDDDDDDDASHTIYTCPIIFDRNSRRTTFLVRCMDILWSWVCISSMYPGSCISVPVSIYSLPLALIELVDGWDTDHTAIGEDFHMMLKCFFKTRADLITRTIPIPASQCNIASAGEQKGWLCSVAGTCHARYRQGLRHMWGGALDFGYAVRQALRLDRRLWRWKTFILFQRLLEAYLLPTHFVIIQVVASGRGATSVPASSSSSSQLDQTMDWIRLVTQPLCTVSFLCTCLCFYYYHRWYTACLGFRKQDMATPDLQDTSRHPLAHHMVTRSEFAPRVWWHPSCVGEMVGIYLAGIAYSCLPLLHASLWHFWTDRLVYEAGMLMAMLGHWLSSGRPIYDTMQGTRTVPFISDIGSEAPKPVFVVGSIISMSLLTLSTALRQRQRQWLQHTSKGESKSCFAQICSSLPILFAAIGSLGLVLSSIYDSRHHLDFHNALSLVFMASHILSAISICAEYIRLGRACRWKDQTLLALTATRISLVLIGAILALAFRSTALSDETKNEAAILEWTVAYLFTGHILCFVGDLRPSHRPVLVEGYTAVPGAASLEEVVLRC</sequence>
<dbReference type="Proteomes" id="UP001610444">
    <property type="component" value="Unassembled WGS sequence"/>
</dbReference>
<keyword evidence="1" id="KW-1133">Transmembrane helix</keyword>
<keyword evidence="2" id="KW-0732">Signal</keyword>
<feature type="transmembrane region" description="Helical" evidence="1">
    <location>
        <begin position="599"/>
        <end position="617"/>
    </location>
</feature>
<dbReference type="PANTHER" id="PTHR36851:SF1">
    <property type="entry name" value="GLYCO_TRANS_2-LIKE DOMAIN-CONTAINING PROTEIN"/>
    <property type="match status" value="1"/>
</dbReference>
<dbReference type="GeneID" id="98160274"/>
<feature type="transmembrane region" description="Helical" evidence="1">
    <location>
        <begin position="673"/>
        <end position="694"/>
    </location>
</feature>
<evidence type="ECO:0000259" key="4">
    <source>
        <dbReference type="Pfam" id="PF13632"/>
    </source>
</evidence>
<dbReference type="InterPro" id="IPR001173">
    <property type="entry name" value="Glyco_trans_2-like"/>
</dbReference>
<feature type="domain" description="Glycosyltransferase 2-like" evidence="4">
    <location>
        <begin position="211"/>
        <end position="415"/>
    </location>
</feature>
<dbReference type="Pfam" id="PF10277">
    <property type="entry name" value="Frag1"/>
    <property type="match status" value="1"/>
</dbReference>
<evidence type="ECO:0000259" key="3">
    <source>
        <dbReference type="Pfam" id="PF10277"/>
    </source>
</evidence>
<feature type="chain" id="PRO_5046702203" evidence="2">
    <location>
        <begin position="30"/>
        <end position="791"/>
    </location>
</feature>
<gene>
    <name evidence="5" type="ORF">BJX68DRAFT_264972</name>
</gene>
<evidence type="ECO:0000313" key="5">
    <source>
        <dbReference type="EMBL" id="KAL2853504.1"/>
    </source>
</evidence>
<protein>
    <submittedName>
        <fullName evidence="5">Frag1/DRAM/Sfk1 family-domain-containing protein</fullName>
    </submittedName>
</protein>
<feature type="domain" description="CWH43-like N-terminal" evidence="3">
    <location>
        <begin position="558"/>
        <end position="765"/>
    </location>
</feature>
<dbReference type="PROSITE" id="PS51257">
    <property type="entry name" value="PROKAR_LIPOPROTEIN"/>
    <property type="match status" value="1"/>
</dbReference>
<evidence type="ECO:0000256" key="2">
    <source>
        <dbReference type="SAM" id="SignalP"/>
    </source>
</evidence>
<keyword evidence="6" id="KW-1185">Reference proteome</keyword>
<accession>A0ABR4KML0</accession>
<dbReference type="PANTHER" id="PTHR36851">
    <property type="entry name" value="UNNAMED PRODUCT"/>
    <property type="match status" value="1"/>
</dbReference>
<reference evidence="5 6" key="1">
    <citation type="submission" date="2024-07" db="EMBL/GenBank/DDBJ databases">
        <title>Section-level genome sequencing and comparative genomics of Aspergillus sections Usti and Cavernicolus.</title>
        <authorList>
            <consortium name="Lawrence Berkeley National Laboratory"/>
            <person name="Nybo J.L."/>
            <person name="Vesth T.C."/>
            <person name="Theobald S."/>
            <person name="Frisvad J.C."/>
            <person name="Larsen T.O."/>
            <person name="Kjaerboelling I."/>
            <person name="Rothschild-Mancinelli K."/>
            <person name="Lyhne E.K."/>
            <person name="Kogle M.E."/>
            <person name="Barry K."/>
            <person name="Clum A."/>
            <person name="Na H."/>
            <person name="Ledsgaard L."/>
            <person name="Lin J."/>
            <person name="Lipzen A."/>
            <person name="Kuo A."/>
            <person name="Riley R."/>
            <person name="Mondo S."/>
            <person name="LaButti K."/>
            <person name="Haridas S."/>
            <person name="Pangalinan J."/>
            <person name="Salamov A.A."/>
            <person name="Simmons B.A."/>
            <person name="Magnuson J.K."/>
            <person name="Chen J."/>
            <person name="Drula E."/>
            <person name="Henrissat B."/>
            <person name="Wiebenga A."/>
            <person name="Lubbers R.J."/>
            <person name="Gomes A.C."/>
            <person name="Macurrencykelacurrency M.R."/>
            <person name="Stajich J."/>
            <person name="Grigoriev I.V."/>
            <person name="Mortensen U.H."/>
            <person name="De vries R.P."/>
            <person name="Baker S.E."/>
            <person name="Andersen M.R."/>
        </authorList>
    </citation>
    <scope>NUCLEOTIDE SEQUENCE [LARGE SCALE GENOMIC DNA]</scope>
    <source>
        <strain evidence="5 6">CBS 756.74</strain>
    </source>
</reference>
<organism evidence="5 6">
    <name type="scientific">Aspergillus pseudodeflectus</name>
    <dbReference type="NCBI Taxonomy" id="176178"/>
    <lineage>
        <taxon>Eukaryota</taxon>
        <taxon>Fungi</taxon>
        <taxon>Dikarya</taxon>
        <taxon>Ascomycota</taxon>
        <taxon>Pezizomycotina</taxon>
        <taxon>Eurotiomycetes</taxon>
        <taxon>Eurotiomycetidae</taxon>
        <taxon>Eurotiales</taxon>
        <taxon>Aspergillaceae</taxon>
        <taxon>Aspergillus</taxon>
        <taxon>Aspergillus subgen. Nidulantes</taxon>
    </lineage>
</organism>
<name>A0ABR4KML0_9EURO</name>
<feature type="transmembrane region" description="Helical" evidence="1">
    <location>
        <begin position="706"/>
        <end position="729"/>
    </location>
</feature>
<keyword evidence="1" id="KW-0472">Membrane</keyword>
<evidence type="ECO:0000313" key="6">
    <source>
        <dbReference type="Proteomes" id="UP001610444"/>
    </source>
</evidence>
<keyword evidence="1" id="KW-0812">Transmembrane</keyword>
<dbReference type="RefSeq" id="XP_070900870.1">
    <property type="nucleotide sequence ID" value="XM_071045110.1"/>
</dbReference>